<feature type="region of interest" description="Disordered" evidence="6">
    <location>
        <begin position="269"/>
        <end position="347"/>
    </location>
</feature>
<feature type="region of interest" description="Disordered" evidence="6">
    <location>
        <begin position="34"/>
        <end position="231"/>
    </location>
</feature>
<evidence type="ECO:0000313" key="7">
    <source>
        <dbReference type="EMBL" id="QBM90995.1"/>
    </source>
</evidence>
<keyword evidence="5" id="KW-0539">Nucleus</keyword>
<accession>A0A4P6XVP1</accession>
<sequence>MPGLDRPPVLEPVISRADYTNSPVLTEENLKFLESPSPLSADYPQTKDSPLTDIGTSPPPFEIPSLGEQRAHSRDSYESSELSDLDDDDDSEAETDKMDFLNEDAHSRLDDRDTDLQRLSDLTTLANLQDLDTDDSDDGHVPVVSANQPESSEEAHTGMAEHESEQIADGVSDTPSAKRQLDAVSDAESDAKDLSSTETEPSDMKRRKLNEDIAPEDAMRTEDPTLDYGVKPESSVVQEIIENGAEPLSWPEADSVVTAITPMVVTKEDESLAEDAEGHPIETAGASSEVEADEGVGADVEDTVKHEHNEEDEEEEKEEDGEDLMEQSEEATAVETEDGSRAADSVDDVDLDEQRKSAVEELISIENDFSFLRDKLYRDKLSLLEHEMQLCLDGSHPELLQIYYKVNEFYQDNLKLANATLNYSLKCINTETIATRTSIHQNFMKNLAGTRNEMITETTSSWYKINKEWNYLELAVADYNFTAIPSSLSDAQSMPLVANGSSMDYYQENSPLNKKLQKQSTIVELVHRRNCVNAQLGILDGLKEFHGIPSAVTNSLLDDDVLPVDELLLRKASLDEIKDDLQAMGIY</sequence>
<proteinExistence type="predicted"/>
<evidence type="ECO:0000256" key="2">
    <source>
        <dbReference type="ARBA" id="ARBA00022491"/>
    </source>
</evidence>
<evidence type="ECO:0000256" key="6">
    <source>
        <dbReference type="SAM" id="MobiDB-lite"/>
    </source>
</evidence>
<feature type="compositionally biased region" description="Acidic residues" evidence="6">
    <location>
        <begin position="81"/>
        <end position="93"/>
    </location>
</feature>
<protein>
    <submittedName>
        <fullName evidence="7">Sds3-like</fullName>
    </submittedName>
</protein>
<evidence type="ECO:0000256" key="5">
    <source>
        <dbReference type="ARBA" id="ARBA00023242"/>
    </source>
</evidence>
<feature type="compositionally biased region" description="Basic and acidic residues" evidence="6">
    <location>
        <begin position="94"/>
        <end position="118"/>
    </location>
</feature>
<gene>
    <name evidence="7" type="primary">MPUL0G00350</name>
    <name evidence="7" type="ORF">METSCH_G00350</name>
</gene>
<evidence type="ECO:0000256" key="1">
    <source>
        <dbReference type="ARBA" id="ARBA00004123"/>
    </source>
</evidence>
<keyword evidence="2" id="KW-0678">Repressor</keyword>
<comment type="subcellular location">
    <subcellularLocation>
        <location evidence="1">Nucleus</location>
    </subcellularLocation>
</comment>
<dbReference type="GO" id="GO:0005654">
    <property type="term" value="C:nucleoplasm"/>
    <property type="evidence" value="ECO:0007669"/>
    <property type="project" value="UniProtKB-ARBA"/>
</dbReference>
<dbReference type="InterPro" id="IPR013907">
    <property type="entry name" value="Sds3"/>
</dbReference>
<feature type="compositionally biased region" description="Basic and acidic residues" evidence="6">
    <location>
        <begin position="269"/>
        <end position="280"/>
    </location>
</feature>
<dbReference type="AlphaFoldDB" id="A0A4P6XVP1"/>
<keyword evidence="3" id="KW-0805">Transcription regulation</keyword>
<dbReference type="Proteomes" id="UP000292447">
    <property type="component" value="Chromosome VII"/>
</dbReference>
<organism evidence="7 8">
    <name type="scientific">Metschnikowia aff. pulcherrima</name>
    <dbReference type="NCBI Taxonomy" id="2163413"/>
    <lineage>
        <taxon>Eukaryota</taxon>
        <taxon>Fungi</taxon>
        <taxon>Dikarya</taxon>
        <taxon>Ascomycota</taxon>
        <taxon>Saccharomycotina</taxon>
        <taxon>Pichiomycetes</taxon>
        <taxon>Metschnikowiaceae</taxon>
        <taxon>Metschnikowia</taxon>
    </lineage>
</organism>
<evidence type="ECO:0000313" key="8">
    <source>
        <dbReference type="Proteomes" id="UP000292447"/>
    </source>
</evidence>
<dbReference type="SMART" id="SM01401">
    <property type="entry name" value="Sds3"/>
    <property type="match status" value="1"/>
</dbReference>
<dbReference type="STRING" id="2163413.A0A4P6XVP1"/>
<feature type="compositionally biased region" description="Acidic residues" evidence="6">
    <location>
        <begin position="310"/>
        <end position="329"/>
    </location>
</feature>
<name>A0A4P6XVP1_9ASCO</name>
<evidence type="ECO:0000256" key="4">
    <source>
        <dbReference type="ARBA" id="ARBA00023163"/>
    </source>
</evidence>
<dbReference type="EMBL" id="CP034462">
    <property type="protein sequence ID" value="QBM90995.1"/>
    <property type="molecule type" value="Genomic_DNA"/>
</dbReference>
<feature type="region of interest" description="Disordered" evidence="6">
    <location>
        <begin position="1"/>
        <end position="22"/>
    </location>
</feature>
<keyword evidence="4" id="KW-0804">Transcription</keyword>
<dbReference type="Gene3D" id="1.20.5.1500">
    <property type="match status" value="1"/>
</dbReference>
<keyword evidence="8" id="KW-1185">Reference proteome</keyword>
<reference evidence="8" key="1">
    <citation type="submission" date="2019-03" db="EMBL/GenBank/DDBJ databases">
        <title>Snf2 controls pulcherriminic acid biosynthesis and connects pigmentation and antifungal activity of the yeast Metschnikowia pulcherrima.</title>
        <authorList>
            <person name="Gore-Lloyd D."/>
            <person name="Sumann I."/>
            <person name="Brachmann A.O."/>
            <person name="Schneeberger K."/>
            <person name="Ortiz-Merino R.A."/>
            <person name="Moreno-Beltran M."/>
            <person name="Schlaefli M."/>
            <person name="Kirner P."/>
            <person name="Santos Kron A."/>
            <person name="Wolfe K.H."/>
            <person name="Piel J."/>
            <person name="Ahrens C.H."/>
            <person name="Henk D."/>
            <person name="Freimoser F.M."/>
        </authorList>
    </citation>
    <scope>NUCLEOTIDE SEQUENCE [LARGE SCALE GENOMIC DNA]</scope>
    <source>
        <strain evidence="8">APC 1.2</strain>
    </source>
</reference>
<dbReference type="Pfam" id="PF08598">
    <property type="entry name" value="Sds3"/>
    <property type="match status" value="1"/>
</dbReference>
<dbReference type="GO" id="GO:0010468">
    <property type="term" value="P:regulation of gene expression"/>
    <property type="evidence" value="ECO:0007669"/>
    <property type="project" value="UniProtKB-ARBA"/>
</dbReference>
<feature type="compositionally biased region" description="Basic and acidic residues" evidence="6">
    <location>
        <begin position="153"/>
        <end position="165"/>
    </location>
</feature>
<evidence type="ECO:0000256" key="3">
    <source>
        <dbReference type="ARBA" id="ARBA00023015"/>
    </source>
</evidence>
<feature type="compositionally biased region" description="Acidic residues" evidence="6">
    <location>
        <begin position="290"/>
        <end position="301"/>
    </location>
</feature>
<dbReference type="PANTHER" id="PTHR21964">
    <property type="entry name" value="BREAST CANCER METASTASIS-SUPPRESSOR 1"/>
    <property type="match status" value="1"/>
</dbReference>